<organism evidence="1 2">
    <name type="scientific">Fomitopsis schrenkii</name>
    <name type="common">Brown rot fungus</name>
    <dbReference type="NCBI Taxonomy" id="2126942"/>
    <lineage>
        <taxon>Eukaryota</taxon>
        <taxon>Fungi</taxon>
        <taxon>Dikarya</taxon>
        <taxon>Basidiomycota</taxon>
        <taxon>Agaricomycotina</taxon>
        <taxon>Agaricomycetes</taxon>
        <taxon>Polyporales</taxon>
        <taxon>Fomitopsis</taxon>
    </lineage>
</organism>
<gene>
    <name evidence="1" type="ORF">FOMPIDRAFT_1055141</name>
</gene>
<dbReference type="HOGENOM" id="CLU_2399714_0_0_1"/>
<keyword evidence="2" id="KW-1185">Reference proteome</keyword>
<accession>S8DLF0</accession>
<evidence type="ECO:0000313" key="2">
    <source>
        <dbReference type="Proteomes" id="UP000015241"/>
    </source>
</evidence>
<name>S8DLF0_FOMSC</name>
<sequence>MTGLKEEGCPAVKRTLLRIGTIHDGSLLAASGDRARIAPSSNLGLTLHLSPVTRSEERKNHEDEPILAGVEAMFQDKDNIERLDEQEQPPSAP</sequence>
<dbReference type="Proteomes" id="UP000015241">
    <property type="component" value="Unassembled WGS sequence"/>
</dbReference>
<proteinExistence type="predicted"/>
<dbReference type="AlphaFoldDB" id="S8DLF0"/>
<evidence type="ECO:0000313" key="1">
    <source>
        <dbReference type="EMBL" id="EPS94376.1"/>
    </source>
</evidence>
<protein>
    <submittedName>
        <fullName evidence="1">Uncharacterized protein</fullName>
    </submittedName>
</protein>
<reference evidence="1 2" key="1">
    <citation type="journal article" date="2012" name="Science">
        <title>The Paleozoic origin of enzymatic lignin decomposition reconstructed from 31 fungal genomes.</title>
        <authorList>
            <person name="Floudas D."/>
            <person name="Binder M."/>
            <person name="Riley R."/>
            <person name="Barry K."/>
            <person name="Blanchette R.A."/>
            <person name="Henrissat B."/>
            <person name="Martinez A.T."/>
            <person name="Otillar R."/>
            <person name="Spatafora J.W."/>
            <person name="Yadav J.S."/>
            <person name="Aerts A."/>
            <person name="Benoit I."/>
            <person name="Boyd A."/>
            <person name="Carlson A."/>
            <person name="Copeland A."/>
            <person name="Coutinho P.M."/>
            <person name="de Vries R.P."/>
            <person name="Ferreira P."/>
            <person name="Findley K."/>
            <person name="Foster B."/>
            <person name="Gaskell J."/>
            <person name="Glotzer D."/>
            <person name="Gorecki P."/>
            <person name="Heitman J."/>
            <person name="Hesse C."/>
            <person name="Hori C."/>
            <person name="Igarashi K."/>
            <person name="Jurgens J.A."/>
            <person name="Kallen N."/>
            <person name="Kersten P."/>
            <person name="Kohler A."/>
            <person name="Kuees U."/>
            <person name="Kumar T.K.A."/>
            <person name="Kuo A."/>
            <person name="LaButti K."/>
            <person name="Larrondo L.F."/>
            <person name="Lindquist E."/>
            <person name="Ling A."/>
            <person name="Lombard V."/>
            <person name="Lucas S."/>
            <person name="Lundell T."/>
            <person name="Martin R."/>
            <person name="McLaughlin D.J."/>
            <person name="Morgenstern I."/>
            <person name="Morin E."/>
            <person name="Murat C."/>
            <person name="Nagy L.G."/>
            <person name="Nolan M."/>
            <person name="Ohm R.A."/>
            <person name="Patyshakuliyeva A."/>
            <person name="Rokas A."/>
            <person name="Ruiz-Duenas F.J."/>
            <person name="Sabat G."/>
            <person name="Salamov A."/>
            <person name="Samejima M."/>
            <person name="Schmutz J."/>
            <person name="Slot J.C."/>
            <person name="St John F."/>
            <person name="Stenlid J."/>
            <person name="Sun H."/>
            <person name="Sun S."/>
            <person name="Syed K."/>
            <person name="Tsang A."/>
            <person name="Wiebenga A."/>
            <person name="Young D."/>
            <person name="Pisabarro A."/>
            <person name="Eastwood D.C."/>
            <person name="Martin F."/>
            <person name="Cullen D."/>
            <person name="Grigoriev I.V."/>
            <person name="Hibbett D.S."/>
        </authorList>
    </citation>
    <scope>NUCLEOTIDE SEQUENCE</scope>
    <source>
        <strain evidence="2">FP-58527</strain>
    </source>
</reference>
<dbReference type="InParanoid" id="S8DLF0"/>
<dbReference type="EMBL" id="KE504235">
    <property type="protein sequence ID" value="EPS94376.1"/>
    <property type="molecule type" value="Genomic_DNA"/>
</dbReference>